<evidence type="ECO:0000313" key="12">
    <source>
        <dbReference type="EMBL" id="CAB4926443.1"/>
    </source>
</evidence>
<protein>
    <submittedName>
        <fullName evidence="12">Unannotated protein</fullName>
    </submittedName>
</protein>
<dbReference type="SUPFAM" id="SSF161098">
    <property type="entry name" value="MetI-like"/>
    <property type="match status" value="1"/>
</dbReference>
<feature type="domain" description="ABC transmembrane type-1" evidence="8">
    <location>
        <begin position="52"/>
        <end position="240"/>
    </location>
</feature>
<keyword evidence="3" id="KW-1003">Cell membrane</keyword>
<evidence type="ECO:0000313" key="9">
    <source>
        <dbReference type="EMBL" id="CAB4663071.1"/>
    </source>
</evidence>
<evidence type="ECO:0000256" key="3">
    <source>
        <dbReference type="ARBA" id="ARBA00022475"/>
    </source>
</evidence>
<dbReference type="InterPro" id="IPR000515">
    <property type="entry name" value="MetI-like"/>
</dbReference>
<sequence length="250" mass="27025">MAVKRKPILLFCTLLISFILWEAASFLAGAAYFPHIWVVLADLAQLVISVAFWNSLILTLLLTSIAFVVGVVCASTIAIMVALNRSGELATRGVLNFVRSIPSVVFLPLLVASVGSSAKTAVLLAAFVVTFKLVTYIIRGIGETDPRLLDVAKVMNLSFFTKIWLVYLPSTIALASTGLRLSASRAFGTVVATGIIAGTPGLGLGLLTAETNANNPRLFSYVLVMGVVGVWIYRLFTTIENQLFRWRRSV</sequence>
<feature type="transmembrane region" description="Helical" evidence="7">
    <location>
        <begin position="60"/>
        <end position="82"/>
    </location>
</feature>
<feature type="transmembrane region" description="Helical" evidence="7">
    <location>
        <begin position="218"/>
        <end position="236"/>
    </location>
</feature>
<reference evidence="12" key="1">
    <citation type="submission" date="2020-05" db="EMBL/GenBank/DDBJ databases">
        <authorList>
            <person name="Chiriac C."/>
            <person name="Salcher M."/>
            <person name="Ghai R."/>
            <person name="Kavagutti S V."/>
        </authorList>
    </citation>
    <scope>NUCLEOTIDE SEQUENCE</scope>
</reference>
<organism evidence="12">
    <name type="scientific">freshwater metagenome</name>
    <dbReference type="NCBI Taxonomy" id="449393"/>
    <lineage>
        <taxon>unclassified sequences</taxon>
        <taxon>metagenomes</taxon>
        <taxon>ecological metagenomes</taxon>
    </lineage>
</organism>
<accession>A0A6J7I606</accession>
<evidence type="ECO:0000256" key="1">
    <source>
        <dbReference type="ARBA" id="ARBA00004651"/>
    </source>
</evidence>
<dbReference type="EMBL" id="CAEZZC010000014">
    <property type="protein sequence ID" value="CAB4754826.1"/>
    <property type="molecule type" value="Genomic_DNA"/>
</dbReference>
<evidence type="ECO:0000256" key="7">
    <source>
        <dbReference type="SAM" id="Phobius"/>
    </source>
</evidence>
<evidence type="ECO:0000256" key="2">
    <source>
        <dbReference type="ARBA" id="ARBA00022448"/>
    </source>
</evidence>
<feature type="transmembrane region" description="Helical" evidence="7">
    <location>
        <begin position="186"/>
        <end position="206"/>
    </location>
</feature>
<dbReference type="Pfam" id="PF00528">
    <property type="entry name" value="BPD_transp_1"/>
    <property type="match status" value="1"/>
</dbReference>
<gene>
    <name evidence="9" type="ORF">UFOPK2289_00659</name>
    <name evidence="10" type="ORF">UFOPK2822_01054</name>
    <name evidence="11" type="ORF">UFOPK3346_01113</name>
    <name evidence="12" type="ORF">UFOPK3670_01002</name>
    <name evidence="13" type="ORF">UFOPK4308_01048</name>
</gene>
<evidence type="ECO:0000313" key="13">
    <source>
        <dbReference type="EMBL" id="CAB5060828.1"/>
    </source>
</evidence>
<dbReference type="GO" id="GO:0055085">
    <property type="term" value="P:transmembrane transport"/>
    <property type="evidence" value="ECO:0007669"/>
    <property type="project" value="InterPro"/>
</dbReference>
<dbReference type="PANTHER" id="PTHR30151">
    <property type="entry name" value="ALKANE SULFONATE ABC TRANSPORTER-RELATED, MEMBRANE SUBUNIT"/>
    <property type="match status" value="1"/>
</dbReference>
<dbReference type="EMBL" id="CAFBQL010000007">
    <property type="protein sequence ID" value="CAB5060828.1"/>
    <property type="molecule type" value="Genomic_DNA"/>
</dbReference>
<feature type="transmembrane region" description="Helical" evidence="7">
    <location>
        <begin position="121"/>
        <end position="139"/>
    </location>
</feature>
<keyword evidence="2" id="KW-0813">Transport</keyword>
<evidence type="ECO:0000313" key="10">
    <source>
        <dbReference type="EMBL" id="CAB4754826.1"/>
    </source>
</evidence>
<dbReference type="AlphaFoldDB" id="A0A6J7I606"/>
<evidence type="ECO:0000313" key="11">
    <source>
        <dbReference type="EMBL" id="CAB4872510.1"/>
    </source>
</evidence>
<dbReference type="GO" id="GO:0005886">
    <property type="term" value="C:plasma membrane"/>
    <property type="evidence" value="ECO:0007669"/>
    <property type="project" value="UniProtKB-SubCell"/>
</dbReference>
<evidence type="ECO:0000256" key="6">
    <source>
        <dbReference type="ARBA" id="ARBA00023136"/>
    </source>
</evidence>
<dbReference type="Gene3D" id="1.10.3720.10">
    <property type="entry name" value="MetI-like"/>
    <property type="match status" value="1"/>
</dbReference>
<name>A0A6J7I606_9ZZZZ</name>
<comment type="subcellular location">
    <subcellularLocation>
        <location evidence="1">Cell membrane</location>
        <topology evidence="1">Multi-pass membrane protein</topology>
    </subcellularLocation>
</comment>
<feature type="transmembrane region" description="Helical" evidence="7">
    <location>
        <begin position="94"/>
        <end position="114"/>
    </location>
</feature>
<dbReference type="PANTHER" id="PTHR30151:SF38">
    <property type="entry name" value="ALIPHATIC SULFONATES TRANSPORT PERMEASE PROTEIN SSUC-RELATED"/>
    <property type="match status" value="1"/>
</dbReference>
<keyword evidence="6 7" id="KW-0472">Membrane</keyword>
<evidence type="ECO:0000256" key="4">
    <source>
        <dbReference type="ARBA" id="ARBA00022692"/>
    </source>
</evidence>
<feature type="transmembrane region" description="Helical" evidence="7">
    <location>
        <begin position="35"/>
        <end position="53"/>
    </location>
</feature>
<dbReference type="EMBL" id="CAEZWT010000014">
    <property type="protein sequence ID" value="CAB4663071.1"/>
    <property type="molecule type" value="Genomic_DNA"/>
</dbReference>
<keyword evidence="5 7" id="KW-1133">Transmembrane helix</keyword>
<proteinExistence type="predicted"/>
<evidence type="ECO:0000256" key="5">
    <source>
        <dbReference type="ARBA" id="ARBA00022989"/>
    </source>
</evidence>
<dbReference type="PROSITE" id="PS50928">
    <property type="entry name" value="ABC_TM1"/>
    <property type="match status" value="1"/>
</dbReference>
<dbReference type="EMBL" id="CAFBMV010000007">
    <property type="protein sequence ID" value="CAB4926443.1"/>
    <property type="molecule type" value="Genomic_DNA"/>
</dbReference>
<evidence type="ECO:0000259" key="8">
    <source>
        <dbReference type="PROSITE" id="PS50928"/>
    </source>
</evidence>
<keyword evidence="4 7" id="KW-0812">Transmembrane</keyword>
<dbReference type="EMBL" id="CAFBLE010000010">
    <property type="protein sequence ID" value="CAB4872510.1"/>
    <property type="molecule type" value="Genomic_DNA"/>
</dbReference>
<dbReference type="InterPro" id="IPR035906">
    <property type="entry name" value="MetI-like_sf"/>
</dbReference>
<feature type="transmembrane region" description="Helical" evidence="7">
    <location>
        <begin position="159"/>
        <end position="179"/>
    </location>
</feature>